<proteinExistence type="predicted"/>
<evidence type="ECO:0000256" key="3">
    <source>
        <dbReference type="ARBA" id="ARBA00023163"/>
    </source>
</evidence>
<evidence type="ECO:0000313" key="6">
    <source>
        <dbReference type="EMBL" id="WCO67635.1"/>
    </source>
</evidence>
<dbReference type="RefSeq" id="WP_272737156.1">
    <property type="nucleotide sequence ID" value="NZ_CP116942.1"/>
</dbReference>
<evidence type="ECO:0000259" key="5">
    <source>
        <dbReference type="PROSITE" id="PS50977"/>
    </source>
</evidence>
<evidence type="ECO:0000313" key="7">
    <source>
        <dbReference type="Proteomes" id="UP001216390"/>
    </source>
</evidence>
<dbReference type="InterPro" id="IPR001647">
    <property type="entry name" value="HTH_TetR"/>
</dbReference>
<dbReference type="AlphaFoldDB" id="A0AAE9Y6K8"/>
<name>A0AAE9Y6K8_9ACTN</name>
<gene>
    <name evidence="6" type="ORF">PO878_02725</name>
</gene>
<keyword evidence="1" id="KW-0805">Transcription regulation</keyword>
<dbReference type="EMBL" id="CP116942">
    <property type="protein sequence ID" value="WCO67635.1"/>
    <property type="molecule type" value="Genomic_DNA"/>
</dbReference>
<protein>
    <submittedName>
        <fullName evidence="6">TetR/AcrR family transcriptional regulator</fullName>
    </submittedName>
</protein>
<dbReference type="FunFam" id="1.10.10.60:FF:000141">
    <property type="entry name" value="TetR family transcriptional regulator"/>
    <property type="match status" value="1"/>
</dbReference>
<sequence length="188" mass="20140">MARPSKREDVLEAADHCFYEHGIAATGVDAIAEAAGVSKRTLYNHFPSKDDLLEHYLSWREERWRRRLDEALDGVEDPVDRILVYFDVYFASLEGDAFRGCAFINAAAELPDDSPGLAVIVASKERVRADVAALLAEAGHPDPGPTSLAVATLLEGGCAVGGIRRSADQLPALKDAARALATAALPVA</sequence>
<dbReference type="KEGG" id="ima:PO878_02725"/>
<dbReference type="PRINTS" id="PR00455">
    <property type="entry name" value="HTHTETR"/>
</dbReference>
<keyword evidence="2 4" id="KW-0238">DNA-binding</keyword>
<dbReference type="Pfam" id="PF00440">
    <property type="entry name" value="TetR_N"/>
    <property type="match status" value="1"/>
</dbReference>
<reference evidence="6" key="1">
    <citation type="submission" date="2023-01" db="EMBL/GenBank/DDBJ databases">
        <title>The diversity of Class Acidimicrobiia in South China Sea sediment environments and the proposal of Iamia marina sp. nov., a novel species of the genus Iamia.</title>
        <authorList>
            <person name="He Y."/>
            <person name="Tian X."/>
        </authorList>
    </citation>
    <scope>NUCLEOTIDE SEQUENCE</scope>
    <source>
        <strain evidence="6">DSM 19957</strain>
    </source>
</reference>
<accession>A0AAE9Y6K8</accession>
<dbReference type="Proteomes" id="UP001216390">
    <property type="component" value="Chromosome"/>
</dbReference>
<dbReference type="PANTHER" id="PTHR47506:SF1">
    <property type="entry name" value="HTH-TYPE TRANSCRIPTIONAL REGULATOR YJDC"/>
    <property type="match status" value="1"/>
</dbReference>
<keyword evidence="7" id="KW-1185">Reference proteome</keyword>
<feature type="DNA-binding region" description="H-T-H motif" evidence="4">
    <location>
        <begin position="27"/>
        <end position="46"/>
    </location>
</feature>
<dbReference type="Gene3D" id="1.10.357.10">
    <property type="entry name" value="Tetracycline Repressor, domain 2"/>
    <property type="match status" value="1"/>
</dbReference>
<organism evidence="6 7">
    <name type="scientific">Iamia majanohamensis</name>
    <dbReference type="NCBI Taxonomy" id="467976"/>
    <lineage>
        <taxon>Bacteria</taxon>
        <taxon>Bacillati</taxon>
        <taxon>Actinomycetota</taxon>
        <taxon>Acidimicrobiia</taxon>
        <taxon>Acidimicrobiales</taxon>
        <taxon>Iamiaceae</taxon>
        <taxon>Iamia</taxon>
    </lineage>
</organism>
<dbReference type="InterPro" id="IPR036271">
    <property type="entry name" value="Tet_transcr_reg_TetR-rel_C_sf"/>
</dbReference>
<dbReference type="SUPFAM" id="SSF46689">
    <property type="entry name" value="Homeodomain-like"/>
    <property type="match status" value="1"/>
</dbReference>
<dbReference type="InterPro" id="IPR009057">
    <property type="entry name" value="Homeodomain-like_sf"/>
</dbReference>
<feature type="domain" description="HTH tetR-type" evidence="5">
    <location>
        <begin position="4"/>
        <end position="64"/>
    </location>
</feature>
<dbReference type="SUPFAM" id="SSF48498">
    <property type="entry name" value="Tetracyclin repressor-like, C-terminal domain"/>
    <property type="match status" value="1"/>
</dbReference>
<evidence type="ECO:0000256" key="2">
    <source>
        <dbReference type="ARBA" id="ARBA00023125"/>
    </source>
</evidence>
<dbReference type="GO" id="GO:0045892">
    <property type="term" value="P:negative regulation of DNA-templated transcription"/>
    <property type="evidence" value="ECO:0007669"/>
    <property type="project" value="UniProtKB-ARBA"/>
</dbReference>
<dbReference type="PANTHER" id="PTHR47506">
    <property type="entry name" value="TRANSCRIPTIONAL REGULATORY PROTEIN"/>
    <property type="match status" value="1"/>
</dbReference>
<evidence type="ECO:0000256" key="4">
    <source>
        <dbReference type="PROSITE-ProRule" id="PRU00335"/>
    </source>
</evidence>
<dbReference type="PROSITE" id="PS50977">
    <property type="entry name" value="HTH_TETR_2"/>
    <property type="match status" value="1"/>
</dbReference>
<dbReference type="GO" id="GO:0003677">
    <property type="term" value="F:DNA binding"/>
    <property type="evidence" value="ECO:0007669"/>
    <property type="project" value="UniProtKB-UniRule"/>
</dbReference>
<evidence type="ECO:0000256" key="1">
    <source>
        <dbReference type="ARBA" id="ARBA00023015"/>
    </source>
</evidence>
<keyword evidence="3" id="KW-0804">Transcription</keyword>